<organism evidence="3">
    <name type="scientific">Tanacetum cinerariifolium</name>
    <name type="common">Dalmatian daisy</name>
    <name type="synonym">Chrysanthemum cinerariifolium</name>
    <dbReference type="NCBI Taxonomy" id="118510"/>
    <lineage>
        <taxon>Eukaryota</taxon>
        <taxon>Viridiplantae</taxon>
        <taxon>Streptophyta</taxon>
        <taxon>Embryophyta</taxon>
        <taxon>Tracheophyta</taxon>
        <taxon>Spermatophyta</taxon>
        <taxon>Magnoliopsida</taxon>
        <taxon>eudicotyledons</taxon>
        <taxon>Gunneridae</taxon>
        <taxon>Pentapetalae</taxon>
        <taxon>asterids</taxon>
        <taxon>campanulids</taxon>
        <taxon>Asterales</taxon>
        <taxon>Asteraceae</taxon>
        <taxon>Asteroideae</taxon>
        <taxon>Anthemideae</taxon>
        <taxon>Anthemidinae</taxon>
        <taxon>Tanacetum</taxon>
    </lineage>
</organism>
<feature type="region of interest" description="Disordered" evidence="2">
    <location>
        <begin position="222"/>
        <end position="304"/>
    </location>
</feature>
<proteinExistence type="predicted"/>
<evidence type="ECO:0008006" key="4">
    <source>
        <dbReference type="Google" id="ProtNLM"/>
    </source>
</evidence>
<name>A0A699GVT4_TANCI</name>
<accession>A0A699GVT4</accession>
<dbReference type="EMBL" id="BKCJ010061911">
    <property type="protein sequence ID" value="GEW52126.1"/>
    <property type="molecule type" value="Genomic_DNA"/>
</dbReference>
<evidence type="ECO:0000256" key="2">
    <source>
        <dbReference type="SAM" id="MobiDB-lite"/>
    </source>
</evidence>
<protein>
    <recommendedName>
        <fullName evidence="4">Transposase (Putative), gypsy type</fullName>
    </recommendedName>
</protein>
<feature type="coiled-coil region" evidence="1">
    <location>
        <begin position="343"/>
        <end position="391"/>
    </location>
</feature>
<evidence type="ECO:0000256" key="1">
    <source>
        <dbReference type="SAM" id="Coils"/>
    </source>
</evidence>
<sequence length="675" mass="74604">MVRDNVQLETAVNTISHEYLLEFTSEYGIPEMLHPELPGPGDRIVDFPEGKVGWMSFSKRPRKNTPQCYTMPLDSLKNWNNRFFWVDERVFPTVVDWRTHASKDGMPVNGTYSVEAVRALDTHRTPIHKQPEMLLCLVGISRRYYLGDEVNGPIQFDSCPKSYKGEDWEPPPCPHEVPLLTLTASRVIKMDEPAVATDSSGVPSAIEKSPLVLAHEDGASDQGTAALEMPPPEDVPATAAPGVGQAEEAVEVEPPVARESRKRGHDKVDANAPPKSLRRDHADLRPSGAPADVSDPDPLSFADAPLRHPVDVAQSSQGIATVEDPESENVSSPVEVEQYNVNLARQDKRIEARELEIKNLEALLEAEAEMKRAAEDKSAGLVKELEDMRARFSDLQVSHGQLSQQVALLKEQVSGEEKLKTAFEEFKRYEDERVEQRCAELDARLDALSIDFDEELYPHIFTAIAGRMWVVGHGLRLAMMKCAESLEMRQAFADVVSAGVAKGMSEGLKHGVEHGQAQLTVESIEAYDPEAEAKFVAALQSLKDLNYHLLDQLEGLKAASMDVIMAALYLESDTRGDAPQYIRDLRPSSSQLTILVYPEVRDPRNPWAYKEEIKLSDAIAANISRAEKKKKMPHSMPYSRGRLCTSCQVGRHSGVCTRGGPSGSCPFAGGCGYAD</sequence>
<evidence type="ECO:0000313" key="3">
    <source>
        <dbReference type="EMBL" id="GEW52126.1"/>
    </source>
</evidence>
<dbReference type="AlphaFoldDB" id="A0A699GVT4"/>
<reference evidence="3" key="1">
    <citation type="journal article" date="2019" name="Sci. Rep.">
        <title>Draft genome of Tanacetum cinerariifolium, the natural source of mosquito coil.</title>
        <authorList>
            <person name="Yamashiro T."/>
            <person name="Shiraishi A."/>
            <person name="Satake H."/>
            <person name="Nakayama K."/>
        </authorList>
    </citation>
    <scope>NUCLEOTIDE SEQUENCE</scope>
</reference>
<comment type="caution">
    <text evidence="3">The sequence shown here is derived from an EMBL/GenBank/DDBJ whole genome shotgun (WGS) entry which is preliminary data.</text>
</comment>
<feature type="compositionally biased region" description="Low complexity" evidence="2">
    <location>
        <begin position="239"/>
        <end position="257"/>
    </location>
</feature>
<keyword evidence="1" id="KW-0175">Coiled coil</keyword>
<gene>
    <name evidence="3" type="ORF">Tci_224102</name>
</gene>